<evidence type="ECO:0000313" key="2">
    <source>
        <dbReference type="EMBL" id="MBC3798043.1"/>
    </source>
</evidence>
<proteinExistence type="predicted"/>
<keyword evidence="1" id="KW-0812">Transmembrane</keyword>
<organism evidence="2 3">
    <name type="scientific">Acetobacterium tundrae</name>
    <dbReference type="NCBI Taxonomy" id="132932"/>
    <lineage>
        <taxon>Bacteria</taxon>
        <taxon>Bacillati</taxon>
        <taxon>Bacillota</taxon>
        <taxon>Clostridia</taxon>
        <taxon>Eubacteriales</taxon>
        <taxon>Eubacteriaceae</taxon>
        <taxon>Acetobacterium</taxon>
    </lineage>
</organism>
<keyword evidence="1" id="KW-0472">Membrane</keyword>
<keyword evidence="3" id="KW-1185">Reference proteome</keyword>
<sequence length="215" mass="25129">MVSDLLVSGLLVFSPVLVLIAIIVVFRYIGKKDRKGLDKKKWEIDKLKKAKLEYGDFEILSYAYRVYENEYQSIDEIDALDIEYVIIDKEISTEYTKENEQHKKLADWKMSLVGILISFYLTDGIIDAFFDPIKQAMISDNVILYKVVSFVVFFALFADITVFVLLILMKAVYAADKKDDKIREEYLDVLLFNDKLLEIKKVIIKNRIEELKKKK</sequence>
<dbReference type="EMBL" id="WJBB01000019">
    <property type="protein sequence ID" value="MBC3798043.1"/>
    <property type="molecule type" value="Genomic_DNA"/>
</dbReference>
<name>A0ABR6WP21_9FIRM</name>
<evidence type="ECO:0000313" key="3">
    <source>
        <dbReference type="Proteomes" id="UP000653358"/>
    </source>
</evidence>
<comment type="caution">
    <text evidence="2">The sequence shown here is derived from an EMBL/GenBank/DDBJ whole genome shotgun (WGS) entry which is preliminary data.</text>
</comment>
<dbReference type="RefSeq" id="WP_148603699.1">
    <property type="nucleotide sequence ID" value="NZ_RXYB01000010.1"/>
</dbReference>
<feature type="transmembrane region" description="Helical" evidence="1">
    <location>
        <begin position="6"/>
        <end position="30"/>
    </location>
</feature>
<evidence type="ECO:0000256" key="1">
    <source>
        <dbReference type="SAM" id="Phobius"/>
    </source>
</evidence>
<feature type="transmembrane region" description="Helical" evidence="1">
    <location>
        <begin position="142"/>
        <end position="168"/>
    </location>
</feature>
<keyword evidence="1" id="KW-1133">Transmembrane helix</keyword>
<accession>A0ABR6WP21</accession>
<dbReference type="Proteomes" id="UP000653358">
    <property type="component" value="Unassembled WGS sequence"/>
</dbReference>
<reference evidence="2 3" key="1">
    <citation type="journal article" date="2020" name="mSystems">
        <title>Defining Genomic and Predicted Metabolic Features of the Acetobacterium Genus.</title>
        <authorList>
            <person name="Ross D.E."/>
            <person name="Marshall C.W."/>
            <person name="Gulliver D."/>
            <person name="May H.D."/>
            <person name="Norman R.S."/>
        </authorList>
    </citation>
    <scope>NUCLEOTIDE SEQUENCE [LARGE SCALE GENOMIC DNA]</scope>
    <source>
        <strain evidence="2 3">DSM 9173</strain>
    </source>
</reference>
<feature type="transmembrane region" description="Helical" evidence="1">
    <location>
        <begin position="110"/>
        <end position="130"/>
    </location>
</feature>
<protein>
    <submittedName>
        <fullName evidence="2">Uncharacterized protein</fullName>
    </submittedName>
</protein>
<gene>
    <name evidence="2" type="ORF">GH807_13425</name>
</gene>